<dbReference type="InterPro" id="IPR000953">
    <property type="entry name" value="Chromo/chromo_shadow_dom"/>
</dbReference>
<evidence type="ECO:0000256" key="3">
    <source>
        <dbReference type="ARBA" id="ARBA00022833"/>
    </source>
</evidence>
<dbReference type="SUPFAM" id="SSF57903">
    <property type="entry name" value="FYVE/PHD zinc finger"/>
    <property type="match status" value="1"/>
</dbReference>
<feature type="region of interest" description="Disordered" evidence="5">
    <location>
        <begin position="1"/>
        <end position="84"/>
    </location>
</feature>
<evidence type="ECO:0000259" key="6">
    <source>
        <dbReference type="PROSITE" id="PS50013"/>
    </source>
</evidence>
<keyword evidence="8" id="KW-1185">Reference proteome</keyword>
<feature type="region of interest" description="Disordered" evidence="5">
    <location>
        <begin position="334"/>
        <end position="551"/>
    </location>
</feature>
<accession>A0ABR3FYY3</accession>
<dbReference type="Proteomes" id="UP001465976">
    <property type="component" value="Unassembled WGS sequence"/>
</dbReference>
<evidence type="ECO:0000256" key="1">
    <source>
        <dbReference type="ARBA" id="ARBA00022723"/>
    </source>
</evidence>
<evidence type="ECO:0000256" key="4">
    <source>
        <dbReference type="SAM" id="Coils"/>
    </source>
</evidence>
<keyword evidence="1" id="KW-0479">Metal-binding</keyword>
<evidence type="ECO:0000256" key="2">
    <source>
        <dbReference type="ARBA" id="ARBA00022771"/>
    </source>
</evidence>
<sequence>MPPNAPPQQNLHRAQQPVPQHRTQLQSYLYGPPHLQHLPPGYHARPQPQPIGIPQQHPGHPGATRVYNAPPPIPQYSGNSPRNEPLSLEQLTGVIMSAIGPILTQHQTLIVTKHDSLETSLQSQINSLAQAIQKLQESADEVKQVLKNYNDVHQRGTQRVANRIMDLEKIVGGKQTTQSYGNNASVLERLDSIAFAVEELLERAQDPQANTEPIIRHDAATDPIPQVPQVPRHERATSPILQAASEPKAHDDNLLLGTIPTPATTTQQPQTSRSASCSLDDTDDSGRTLCTLSPADWTKNVRRTSNSVPPFPFPLSKEPAQVELTPSPILIDEDAQVNDDNGDLSADHPSPDGLPPPSPNPNLRAFSTFIEPDNDLLKFEPDNASTPAPPQQVSQSTSTTATHFRAPSPTLDHVPSSRTPSPMVSPHHVAQSRETVDRDDEEVERMITAPTSSMMTIASPAGPSKKRPQVPGPVSANDNDDDDALSDLTDLTSSTEEKQDVPKKRRRLNPKEEMMSSPARRSLRQAESAPTSSMSQTSKPKKKRGVGRPRKKIVWPEKVDSSCRNMIECDRCRCWFHYGCVGLTSDEIVLLNDQKEFLCPACVVGKKRTLHHTMATCLLDADMSSSVKPIGSPEAPHCARPDCGDVPPDEFFVERLIGRKTESVNGGPNGGPLYTWLIRWLGYGVWNATWENEQSFGDQGLIDAFYQDIAQEGVEDDGEICVLLQEAIKGGWDPEKPTNRPFGPDPEAEAEQRKQKDVSPEV</sequence>
<feature type="compositionally biased region" description="Low complexity" evidence="5">
    <location>
        <begin position="50"/>
        <end position="62"/>
    </location>
</feature>
<evidence type="ECO:0000313" key="8">
    <source>
        <dbReference type="Proteomes" id="UP001465976"/>
    </source>
</evidence>
<feature type="coiled-coil region" evidence="4">
    <location>
        <begin position="118"/>
        <end position="152"/>
    </location>
</feature>
<feature type="compositionally biased region" description="Low complexity" evidence="5">
    <location>
        <begin position="391"/>
        <end position="402"/>
    </location>
</feature>
<dbReference type="InterPro" id="IPR016197">
    <property type="entry name" value="Chromo-like_dom_sf"/>
</dbReference>
<feature type="region of interest" description="Disordered" evidence="5">
    <location>
        <begin position="260"/>
        <end position="284"/>
    </location>
</feature>
<dbReference type="InterPro" id="IPR013083">
    <property type="entry name" value="Znf_RING/FYVE/PHD"/>
</dbReference>
<keyword evidence="4" id="KW-0175">Coiled coil</keyword>
<dbReference type="SMART" id="SM00298">
    <property type="entry name" value="CHROMO"/>
    <property type="match status" value="1"/>
</dbReference>
<dbReference type="SUPFAM" id="SSF54160">
    <property type="entry name" value="Chromo domain-like"/>
    <property type="match status" value="1"/>
</dbReference>
<feature type="region of interest" description="Disordered" evidence="5">
    <location>
        <begin position="731"/>
        <end position="762"/>
    </location>
</feature>
<gene>
    <name evidence="7" type="ORF">V5O48_001242</name>
</gene>
<dbReference type="EMBL" id="JBAHYK010000023">
    <property type="protein sequence ID" value="KAL0580777.1"/>
    <property type="molecule type" value="Genomic_DNA"/>
</dbReference>
<dbReference type="InterPro" id="IPR019787">
    <property type="entry name" value="Znf_PHD-finger"/>
</dbReference>
<name>A0ABR3FYY3_9AGAR</name>
<dbReference type="Pfam" id="PF00628">
    <property type="entry name" value="PHD"/>
    <property type="match status" value="1"/>
</dbReference>
<dbReference type="Gene3D" id="3.30.40.10">
    <property type="entry name" value="Zinc/RING finger domain, C3HC4 (zinc finger)"/>
    <property type="match status" value="1"/>
</dbReference>
<keyword evidence="2" id="KW-0863">Zinc-finger</keyword>
<protein>
    <recommendedName>
        <fullName evidence="6">Chromo domain-containing protein</fullName>
    </recommendedName>
</protein>
<evidence type="ECO:0000313" key="7">
    <source>
        <dbReference type="EMBL" id="KAL0580777.1"/>
    </source>
</evidence>
<organism evidence="7 8">
    <name type="scientific">Marasmius crinis-equi</name>
    <dbReference type="NCBI Taxonomy" id="585013"/>
    <lineage>
        <taxon>Eukaryota</taxon>
        <taxon>Fungi</taxon>
        <taxon>Dikarya</taxon>
        <taxon>Basidiomycota</taxon>
        <taxon>Agaricomycotina</taxon>
        <taxon>Agaricomycetes</taxon>
        <taxon>Agaricomycetidae</taxon>
        <taxon>Agaricales</taxon>
        <taxon>Marasmiineae</taxon>
        <taxon>Marasmiaceae</taxon>
        <taxon>Marasmius</taxon>
    </lineage>
</organism>
<dbReference type="Gene3D" id="2.40.50.40">
    <property type="match status" value="1"/>
</dbReference>
<feature type="domain" description="Chromo" evidence="6">
    <location>
        <begin position="651"/>
        <end position="707"/>
    </location>
</feature>
<comment type="caution">
    <text evidence="7">The sequence shown here is derived from an EMBL/GenBank/DDBJ whole genome shotgun (WGS) entry which is preliminary data.</text>
</comment>
<feature type="compositionally biased region" description="Polar residues" evidence="5">
    <location>
        <begin position="528"/>
        <end position="538"/>
    </location>
</feature>
<proteinExistence type="predicted"/>
<reference evidence="7 8" key="1">
    <citation type="submission" date="2024-02" db="EMBL/GenBank/DDBJ databases">
        <title>A draft genome for the cacao thread blight pathogen Marasmius crinis-equi.</title>
        <authorList>
            <person name="Cohen S.P."/>
            <person name="Baruah I.K."/>
            <person name="Amoako-Attah I."/>
            <person name="Bukari Y."/>
            <person name="Meinhardt L.W."/>
            <person name="Bailey B.A."/>
        </authorList>
    </citation>
    <scope>NUCLEOTIDE SEQUENCE [LARGE SCALE GENOMIC DNA]</scope>
    <source>
        <strain evidence="7 8">GH-76</strain>
    </source>
</reference>
<feature type="compositionally biased region" description="Low complexity" evidence="5">
    <location>
        <begin position="260"/>
        <end position="271"/>
    </location>
</feature>
<feature type="compositionally biased region" description="Basic residues" evidence="5">
    <location>
        <begin position="539"/>
        <end position="551"/>
    </location>
</feature>
<feature type="compositionally biased region" description="Polar residues" evidence="5">
    <location>
        <begin position="7"/>
        <end position="27"/>
    </location>
</feature>
<dbReference type="PROSITE" id="PS50013">
    <property type="entry name" value="CHROMO_2"/>
    <property type="match status" value="1"/>
</dbReference>
<evidence type="ECO:0000256" key="5">
    <source>
        <dbReference type="SAM" id="MobiDB-lite"/>
    </source>
</evidence>
<dbReference type="InterPro" id="IPR011011">
    <property type="entry name" value="Znf_FYVE_PHD"/>
</dbReference>
<feature type="compositionally biased region" description="Basic and acidic residues" evidence="5">
    <location>
        <begin position="750"/>
        <end position="762"/>
    </location>
</feature>
<keyword evidence="3" id="KW-0862">Zinc</keyword>